<name>W0FH65_9BACT</name>
<dbReference type="AlphaFoldDB" id="W0FH65"/>
<feature type="region of interest" description="Disordered" evidence="1">
    <location>
        <begin position="1"/>
        <end position="52"/>
    </location>
</feature>
<sequence length="68" mass="8039">MSNHSEWRVSNNPMLGDKPYQVYRLKDKDKVDHSGNREYHHGGQSYSERGRAEHIAKVLNDLEERLCR</sequence>
<proteinExistence type="predicted"/>
<evidence type="ECO:0000256" key="1">
    <source>
        <dbReference type="SAM" id="MobiDB-lite"/>
    </source>
</evidence>
<organism evidence="2">
    <name type="scientific">uncultured bacterium Contig643</name>
    <dbReference type="NCBI Taxonomy" id="1393602"/>
    <lineage>
        <taxon>Bacteria</taxon>
        <taxon>environmental samples</taxon>
    </lineage>
</organism>
<accession>W0FH65</accession>
<dbReference type="EMBL" id="KC246783">
    <property type="protein sequence ID" value="AHF24056.1"/>
    <property type="molecule type" value="Genomic_DNA"/>
</dbReference>
<evidence type="ECO:0000313" key="2">
    <source>
        <dbReference type="EMBL" id="AHF24056.1"/>
    </source>
</evidence>
<feature type="compositionally biased region" description="Basic and acidic residues" evidence="1">
    <location>
        <begin position="24"/>
        <end position="41"/>
    </location>
</feature>
<reference evidence="2" key="1">
    <citation type="journal article" date="2013" name="PLoS ONE">
        <title>Metagenomic insights into the carbohydrate-active enzymes carried by the microorganisms adhering to solid digesta in the rumen of cows.</title>
        <authorList>
            <person name="Wang L."/>
            <person name="Hatem A."/>
            <person name="Catalyurek U.V."/>
            <person name="Morrison M."/>
            <person name="Yu Z."/>
        </authorList>
    </citation>
    <scope>NUCLEOTIDE SEQUENCE</scope>
</reference>
<feature type="compositionally biased region" description="Polar residues" evidence="1">
    <location>
        <begin position="1"/>
        <end position="13"/>
    </location>
</feature>
<protein>
    <submittedName>
        <fullName evidence="2">Uncharacterized protein</fullName>
    </submittedName>
</protein>